<feature type="region of interest" description="Disordered" evidence="1">
    <location>
        <begin position="359"/>
        <end position="398"/>
    </location>
</feature>
<keyword evidence="3" id="KW-1185">Reference proteome</keyword>
<dbReference type="GO" id="GO:0003700">
    <property type="term" value="F:DNA-binding transcription factor activity"/>
    <property type="evidence" value="ECO:0007669"/>
    <property type="project" value="InterPro"/>
</dbReference>
<feature type="region of interest" description="Disordered" evidence="1">
    <location>
        <begin position="1"/>
        <end position="30"/>
    </location>
</feature>
<proteinExistence type="predicted"/>
<feature type="region of interest" description="Disordered" evidence="1">
    <location>
        <begin position="415"/>
        <end position="435"/>
    </location>
</feature>
<evidence type="ECO:0000313" key="4">
    <source>
        <dbReference type="WBParaSite" id="ACRNAN_scaffold1709.g8801.t1"/>
    </source>
</evidence>
<feature type="domain" description="BZIP" evidence="2">
    <location>
        <begin position="406"/>
        <end position="469"/>
    </location>
</feature>
<dbReference type="Proteomes" id="UP000887540">
    <property type="component" value="Unplaced"/>
</dbReference>
<dbReference type="WBParaSite" id="ACRNAN_scaffold1709.g8801.t1">
    <property type="protein sequence ID" value="ACRNAN_scaffold1709.g8801.t1"/>
    <property type="gene ID" value="ACRNAN_scaffold1709.g8801"/>
</dbReference>
<dbReference type="PROSITE" id="PS50217">
    <property type="entry name" value="BZIP"/>
    <property type="match status" value="1"/>
</dbReference>
<dbReference type="InterPro" id="IPR004827">
    <property type="entry name" value="bZIP"/>
</dbReference>
<dbReference type="InterPro" id="IPR046347">
    <property type="entry name" value="bZIP_sf"/>
</dbReference>
<name>A0A914D375_9BILA</name>
<feature type="compositionally biased region" description="Polar residues" evidence="1">
    <location>
        <begin position="134"/>
        <end position="160"/>
    </location>
</feature>
<protein>
    <submittedName>
        <fullName evidence="4">BZIP domain-containing protein</fullName>
    </submittedName>
</protein>
<dbReference type="SMART" id="SM00338">
    <property type="entry name" value="BRLZ"/>
    <property type="match status" value="1"/>
</dbReference>
<dbReference type="CDD" id="cd14813">
    <property type="entry name" value="bZIP_BmCbz-like"/>
    <property type="match status" value="1"/>
</dbReference>
<feature type="compositionally biased region" description="Low complexity" evidence="1">
    <location>
        <begin position="367"/>
        <end position="379"/>
    </location>
</feature>
<reference evidence="4" key="1">
    <citation type="submission" date="2022-11" db="UniProtKB">
        <authorList>
            <consortium name="WormBaseParasite"/>
        </authorList>
    </citation>
    <scope>IDENTIFICATION</scope>
</reference>
<feature type="region of interest" description="Disordered" evidence="1">
    <location>
        <begin position="126"/>
        <end position="160"/>
    </location>
</feature>
<dbReference type="Pfam" id="PF07716">
    <property type="entry name" value="bZIP_2"/>
    <property type="match status" value="1"/>
</dbReference>
<dbReference type="Gene3D" id="1.20.5.170">
    <property type="match status" value="1"/>
</dbReference>
<feature type="compositionally biased region" description="Pro residues" evidence="1">
    <location>
        <begin position="17"/>
        <end position="30"/>
    </location>
</feature>
<accession>A0A914D375</accession>
<dbReference type="AlphaFoldDB" id="A0A914D375"/>
<evidence type="ECO:0000256" key="1">
    <source>
        <dbReference type="SAM" id="MobiDB-lite"/>
    </source>
</evidence>
<organism evidence="3 4">
    <name type="scientific">Acrobeloides nanus</name>
    <dbReference type="NCBI Taxonomy" id="290746"/>
    <lineage>
        <taxon>Eukaryota</taxon>
        <taxon>Metazoa</taxon>
        <taxon>Ecdysozoa</taxon>
        <taxon>Nematoda</taxon>
        <taxon>Chromadorea</taxon>
        <taxon>Rhabditida</taxon>
        <taxon>Tylenchina</taxon>
        <taxon>Cephalobomorpha</taxon>
        <taxon>Cephaloboidea</taxon>
        <taxon>Cephalobidae</taxon>
        <taxon>Acrobeloides</taxon>
    </lineage>
</organism>
<dbReference type="SUPFAM" id="SSF57959">
    <property type="entry name" value="Leucine zipper domain"/>
    <property type="match status" value="1"/>
</dbReference>
<evidence type="ECO:0000313" key="3">
    <source>
        <dbReference type="Proteomes" id="UP000887540"/>
    </source>
</evidence>
<evidence type="ECO:0000259" key="2">
    <source>
        <dbReference type="PROSITE" id="PS50217"/>
    </source>
</evidence>
<sequence length="475" mass="52858">MVHSATRRVVFLTTPSTPKPPWTESIPPLPPERAQRSVLKVSASPSKFATRLQSARTPSNSTCRALIVAQAPVKNVDRTSYESVSLHTCLTQQAPPPHTTPSMPLRVAHPGLEDDNYARPQHQLYSNARPAPPQTISNPTICRQSTSTYEPTANDFSDSNTSPVYLQDLDNLTDLFGASHDEYSLYNDLYTTTTTDNTVSMYTSNISDPFIESATIPAMASTMGCTAPTRAISSEEEILANVDLDLYDLEKDVDIGQWMKYLQDDSPTVPGFEESIFERVDEPNTPETIPETTQFNDYFAVPSTSGFVASTSVTAQSDLDPVQEFFPEMCVEVSSTTTTGFDVYDNQAMYPEWQPYEQYSPSHTPASVDSSNSSSTSWSKVACEPKRSARKRPYPAPSVSTFSTCDDDYRCKRDKNNKASQISRQKHKEKVDREKKESVELIARNEILKLEVETLEQQIATMRAVLMDSIATAQK</sequence>